<dbReference type="InterPro" id="IPR003439">
    <property type="entry name" value="ABC_transporter-like_ATP-bd"/>
</dbReference>
<dbReference type="InterPro" id="IPR047641">
    <property type="entry name" value="ABC_transpr_MalK/UgpC-like"/>
</dbReference>
<dbReference type="InterPro" id="IPR040582">
    <property type="entry name" value="OB_MalK-like"/>
</dbReference>
<dbReference type="GO" id="GO:0140359">
    <property type="term" value="F:ABC-type transporter activity"/>
    <property type="evidence" value="ECO:0007669"/>
    <property type="project" value="UniProtKB-ARBA"/>
</dbReference>
<dbReference type="SUPFAM" id="SSF50331">
    <property type="entry name" value="MOP-like"/>
    <property type="match status" value="1"/>
</dbReference>
<reference evidence="8" key="2">
    <citation type="submission" date="2021-04" db="EMBL/GenBank/DDBJ databases">
        <authorList>
            <person name="Gilroy R."/>
        </authorList>
    </citation>
    <scope>NUCLEOTIDE SEQUENCE</scope>
    <source>
        <strain evidence="8">CHK178-16964</strain>
    </source>
</reference>
<dbReference type="InterPro" id="IPR012340">
    <property type="entry name" value="NA-bd_OB-fold"/>
</dbReference>
<dbReference type="GO" id="GO:0005524">
    <property type="term" value="F:ATP binding"/>
    <property type="evidence" value="ECO:0007669"/>
    <property type="project" value="UniProtKB-KW"/>
</dbReference>
<accession>A0A9D2HJF6</accession>
<evidence type="ECO:0000256" key="4">
    <source>
        <dbReference type="ARBA" id="ARBA00022840"/>
    </source>
</evidence>
<dbReference type="SUPFAM" id="SSF52540">
    <property type="entry name" value="P-loop containing nucleoside triphosphate hydrolases"/>
    <property type="match status" value="1"/>
</dbReference>
<dbReference type="Pfam" id="PF17912">
    <property type="entry name" value="OB_MalK"/>
    <property type="match status" value="1"/>
</dbReference>
<evidence type="ECO:0000259" key="7">
    <source>
        <dbReference type="PROSITE" id="PS50893"/>
    </source>
</evidence>
<proteinExistence type="predicted"/>
<dbReference type="PANTHER" id="PTHR43875">
    <property type="entry name" value="MALTODEXTRIN IMPORT ATP-BINDING PROTEIN MSMX"/>
    <property type="match status" value="1"/>
</dbReference>
<dbReference type="SMART" id="SM00382">
    <property type="entry name" value="AAA"/>
    <property type="match status" value="1"/>
</dbReference>
<comment type="caution">
    <text evidence="8">The sequence shown here is derived from an EMBL/GenBank/DDBJ whole genome shotgun (WGS) entry which is preliminary data.</text>
</comment>
<dbReference type="Proteomes" id="UP000823900">
    <property type="component" value="Unassembled WGS sequence"/>
</dbReference>
<evidence type="ECO:0000313" key="8">
    <source>
        <dbReference type="EMBL" id="HJA71584.1"/>
    </source>
</evidence>
<keyword evidence="6" id="KW-0472">Membrane</keyword>
<evidence type="ECO:0000256" key="3">
    <source>
        <dbReference type="ARBA" id="ARBA00022741"/>
    </source>
</evidence>
<dbReference type="Gene3D" id="3.40.50.300">
    <property type="entry name" value="P-loop containing nucleotide triphosphate hydrolases"/>
    <property type="match status" value="1"/>
</dbReference>
<evidence type="ECO:0000256" key="2">
    <source>
        <dbReference type="ARBA" id="ARBA00022475"/>
    </source>
</evidence>
<dbReference type="PROSITE" id="PS50893">
    <property type="entry name" value="ABC_TRANSPORTER_2"/>
    <property type="match status" value="1"/>
</dbReference>
<evidence type="ECO:0000256" key="6">
    <source>
        <dbReference type="ARBA" id="ARBA00023136"/>
    </source>
</evidence>
<feature type="domain" description="ABC transporter" evidence="7">
    <location>
        <begin position="4"/>
        <end position="235"/>
    </location>
</feature>
<keyword evidence="5" id="KW-1278">Translocase</keyword>
<evidence type="ECO:0000256" key="1">
    <source>
        <dbReference type="ARBA" id="ARBA00022448"/>
    </source>
</evidence>
<dbReference type="AlphaFoldDB" id="A0A9D2HJF6"/>
<dbReference type="GO" id="GO:0055052">
    <property type="term" value="C:ATP-binding cassette (ABC) transporter complex, substrate-binding subunit-containing"/>
    <property type="evidence" value="ECO:0007669"/>
    <property type="project" value="TreeGrafter"/>
</dbReference>
<keyword evidence="3" id="KW-0547">Nucleotide-binding</keyword>
<dbReference type="FunFam" id="3.40.50.300:FF:000042">
    <property type="entry name" value="Maltose/maltodextrin ABC transporter, ATP-binding protein"/>
    <property type="match status" value="1"/>
</dbReference>
<keyword evidence="1" id="KW-0813">Transport</keyword>
<keyword evidence="2" id="KW-1003">Cell membrane</keyword>
<dbReference type="Pfam" id="PF00005">
    <property type="entry name" value="ABC_tran"/>
    <property type="match status" value="1"/>
</dbReference>
<sequence length="368" mass="41043">MSRVSLRNVTKKCPNNDMVVKNFSLDIEEGEFVVLTGMAGCGKTLVIRMIAGLEECDSGDICIDDEIVNDMETKDRGVAMVFRNYTLYPNMNVYDNMAFALKMERLPANEISRRIRETAEFMEMESLLERMPSELTEEQTIQAVIGRAVAKEPRVLLMDDTLGRLTGESKKFIEEKMVALNRKMGIPFIYATQGQEEAMDMASRIVIMNEGEIVQAGSPAELYEHPAKTFVALFLGDPHINMVQAEVVSRKNGCELKLGENTISLTKEQKTVLEQSGSMGKNVFLGIRPEDMEIAGKKTGEGKGLIRQAIVESYEEKGGRRYLCASLDEARWTVPAGEKELPKGEAVDLAFSTEKAHIFCAETGELIR</sequence>
<dbReference type="GO" id="GO:0016887">
    <property type="term" value="F:ATP hydrolysis activity"/>
    <property type="evidence" value="ECO:0007669"/>
    <property type="project" value="InterPro"/>
</dbReference>
<evidence type="ECO:0000313" key="9">
    <source>
        <dbReference type="Proteomes" id="UP000823900"/>
    </source>
</evidence>
<dbReference type="Gene3D" id="2.40.50.140">
    <property type="entry name" value="Nucleic acid-binding proteins"/>
    <property type="match status" value="1"/>
</dbReference>
<protein>
    <submittedName>
        <fullName evidence="8">ABC transporter ATP-binding protein</fullName>
    </submittedName>
</protein>
<name>A0A9D2HJF6_9FIRM</name>
<reference evidence="8" key="1">
    <citation type="journal article" date="2021" name="PeerJ">
        <title>Extensive microbial diversity within the chicken gut microbiome revealed by metagenomics and culture.</title>
        <authorList>
            <person name="Gilroy R."/>
            <person name="Ravi A."/>
            <person name="Getino M."/>
            <person name="Pursley I."/>
            <person name="Horton D.L."/>
            <person name="Alikhan N.F."/>
            <person name="Baker D."/>
            <person name="Gharbi K."/>
            <person name="Hall N."/>
            <person name="Watson M."/>
            <person name="Adriaenssens E.M."/>
            <person name="Foster-Nyarko E."/>
            <person name="Jarju S."/>
            <person name="Secka A."/>
            <person name="Antonio M."/>
            <person name="Oren A."/>
            <person name="Chaudhuri R.R."/>
            <person name="La Ragione R."/>
            <person name="Hildebrand F."/>
            <person name="Pallen M.J."/>
        </authorList>
    </citation>
    <scope>NUCLEOTIDE SEQUENCE</scope>
    <source>
        <strain evidence="8">CHK178-16964</strain>
    </source>
</reference>
<keyword evidence="4 8" id="KW-0067">ATP-binding</keyword>
<dbReference type="Gene3D" id="2.40.50.100">
    <property type="match status" value="1"/>
</dbReference>
<dbReference type="PANTHER" id="PTHR43875:SF15">
    <property type="entry name" value="TREHALOSE IMPORT ATP-BINDING PROTEIN SUGC"/>
    <property type="match status" value="1"/>
</dbReference>
<organism evidence="8 9">
    <name type="scientific">Candidatus Lachnoclostridium stercoravium</name>
    <dbReference type="NCBI Taxonomy" id="2838633"/>
    <lineage>
        <taxon>Bacteria</taxon>
        <taxon>Bacillati</taxon>
        <taxon>Bacillota</taxon>
        <taxon>Clostridia</taxon>
        <taxon>Lachnospirales</taxon>
        <taxon>Lachnospiraceae</taxon>
    </lineage>
</organism>
<dbReference type="EMBL" id="DWZA01000073">
    <property type="protein sequence ID" value="HJA71584.1"/>
    <property type="molecule type" value="Genomic_DNA"/>
</dbReference>
<evidence type="ECO:0000256" key="5">
    <source>
        <dbReference type="ARBA" id="ARBA00022967"/>
    </source>
</evidence>
<dbReference type="InterPro" id="IPR008995">
    <property type="entry name" value="Mo/tungstate-bd_C_term_dom"/>
</dbReference>
<dbReference type="InterPro" id="IPR027417">
    <property type="entry name" value="P-loop_NTPase"/>
</dbReference>
<dbReference type="InterPro" id="IPR003593">
    <property type="entry name" value="AAA+_ATPase"/>
</dbReference>
<gene>
    <name evidence="8" type="ORF">IAA07_08425</name>
</gene>